<evidence type="ECO:0000313" key="1">
    <source>
        <dbReference type="EMBL" id="MPR30514.1"/>
    </source>
</evidence>
<dbReference type="RefSeq" id="WP_152717345.1">
    <property type="nucleotide sequence ID" value="NZ_VOSJ01000247.1"/>
</dbReference>
<evidence type="ECO:0000313" key="2">
    <source>
        <dbReference type="Proteomes" id="UP000403266"/>
    </source>
</evidence>
<dbReference type="AlphaFoldDB" id="A0A5N7MWP2"/>
<sequence length="96" mass="10845">MAEIIAFKDLKKIADRCEVLTLFEPKRPAKSKSRSEPKSFEFPSSRPFISGNLTDLFEQANAVAMRHYDGDPKVPAIVAEKCMELIQALEDYAQPE</sequence>
<dbReference type="EMBL" id="VOSK01000382">
    <property type="protein sequence ID" value="MPR30514.1"/>
    <property type="molecule type" value="Genomic_DNA"/>
</dbReference>
<name>A0A5N7MWP2_9HYPH</name>
<reference evidence="1 2" key="1">
    <citation type="journal article" date="2019" name="Syst. Appl. Microbiol.">
        <title>Microvirga tunisiensis sp. nov., a root nodule symbiotic bacterium isolated from Lupinus micranthus and L. luteus grown in Northern Tunisia.</title>
        <authorList>
            <person name="Msaddak A."/>
            <person name="Rejili M."/>
            <person name="Duran D."/>
            <person name="Mars M."/>
            <person name="Palacios J.M."/>
            <person name="Ruiz-Argueso T."/>
            <person name="Rey L."/>
            <person name="Imperial J."/>
        </authorList>
    </citation>
    <scope>NUCLEOTIDE SEQUENCE [LARGE SCALE GENOMIC DNA]</scope>
    <source>
        <strain evidence="1 2">Lmie10</strain>
    </source>
</reference>
<protein>
    <submittedName>
        <fullName evidence="1">Uncharacterized protein</fullName>
    </submittedName>
</protein>
<keyword evidence="2" id="KW-1185">Reference proteome</keyword>
<gene>
    <name evidence="1" type="ORF">FS320_37275</name>
</gene>
<proteinExistence type="predicted"/>
<dbReference type="Proteomes" id="UP000403266">
    <property type="component" value="Unassembled WGS sequence"/>
</dbReference>
<dbReference type="OrthoDB" id="8020385at2"/>
<organism evidence="1 2">
    <name type="scientific">Microvirga tunisiensis</name>
    <dbReference type="NCBI Taxonomy" id="2108360"/>
    <lineage>
        <taxon>Bacteria</taxon>
        <taxon>Pseudomonadati</taxon>
        <taxon>Pseudomonadota</taxon>
        <taxon>Alphaproteobacteria</taxon>
        <taxon>Hyphomicrobiales</taxon>
        <taxon>Methylobacteriaceae</taxon>
        <taxon>Microvirga</taxon>
    </lineage>
</organism>
<accession>A0A5N7MWP2</accession>
<comment type="caution">
    <text evidence="1">The sequence shown here is derived from an EMBL/GenBank/DDBJ whole genome shotgun (WGS) entry which is preliminary data.</text>
</comment>